<keyword evidence="4" id="KW-0441">Lipid A biosynthesis</keyword>
<dbReference type="EMBL" id="SNRY01001827">
    <property type="protein sequence ID" value="KAA6328388.1"/>
    <property type="molecule type" value="Genomic_DNA"/>
</dbReference>
<keyword evidence="8" id="KW-0067">ATP-binding</keyword>
<dbReference type="GO" id="GO:0005886">
    <property type="term" value="C:plasma membrane"/>
    <property type="evidence" value="ECO:0007669"/>
    <property type="project" value="TreeGrafter"/>
</dbReference>
<evidence type="ECO:0000256" key="5">
    <source>
        <dbReference type="ARBA" id="ARBA00022679"/>
    </source>
</evidence>
<reference evidence="11" key="1">
    <citation type="submission" date="2019-03" db="EMBL/GenBank/DDBJ databases">
        <title>Single cell metagenomics reveals metabolic interactions within the superorganism composed of flagellate Streblomastix strix and complex community of Bacteroidetes bacteria on its surface.</title>
        <authorList>
            <person name="Treitli S.C."/>
            <person name="Kolisko M."/>
            <person name="Husnik F."/>
            <person name="Keeling P."/>
            <person name="Hampl V."/>
        </authorList>
    </citation>
    <scope>NUCLEOTIDE SEQUENCE</scope>
    <source>
        <strain evidence="11">STM</strain>
    </source>
</reference>
<protein>
    <recommendedName>
        <fullName evidence="2">tetraacyldisaccharide 4'-kinase</fullName>
        <ecNumber evidence="2">2.7.1.130</ecNumber>
    </recommendedName>
</protein>
<comment type="pathway">
    <text evidence="1">Glycolipid biosynthesis; lipid IV(A) biosynthesis; lipid IV(A) from (3R)-3-hydroxytetradecanoyl-[acyl-carrier-protein] and UDP-N-acetyl-alpha-D-glucosamine: step 6/6.</text>
</comment>
<dbReference type="HAMAP" id="MF_00409">
    <property type="entry name" value="LpxK"/>
    <property type="match status" value="1"/>
</dbReference>
<dbReference type="AlphaFoldDB" id="A0A5J4R3U0"/>
<dbReference type="UniPathway" id="UPA00359">
    <property type="reaction ID" value="UER00482"/>
</dbReference>
<comment type="caution">
    <text evidence="11">The sequence shown here is derived from an EMBL/GenBank/DDBJ whole genome shotgun (WGS) entry which is preliminary data.</text>
</comment>
<evidence type="ECO:0000256" key="7">
    <source>
        <dbReference type="ARBA" id="ARBA00022777"/>
    </source>
</evidence>
<keyword evidence="9" id="KW-0443">Lipid metabolism</keyword>
<evidence type="ECO:0000256" key="8">
    <source>
        <dbReference type="ARBA" id="ARBA00022840"/>
    </source>
</evidence>
<dbReference type="Pfam" id="PF02606">
    <property type="entry name" value="LpxK"/>
    <property type="match status" value="1"/>
</dbReference>
<dbReference type="PANTHER" id="PTHR42724">
    <property type="entry name" value="TETRAACYLDISACCHARIDE 4'-KINASE"/>
    <property type="match status" value="1"/>
</dbReference>
<evidence type="ECO:0000313" key="10">
    <source>
        <dbReference type="EMBL" id="KAA6328388.1"/>
    </source>
</evidence>
<keyword evidence="6" id="KW-0547">Nucleotide-binding</keyword>
<evidence type="ECO:0000256" key="2">
    <source>
        <dbReference type="ARBA" id="ARBA00012071"/>
    </source>
</evidence>
<dbReference type="NCBIfam" id="TIGR00682">
    <property type="entry name" value="lpxK"/>
    <property type="match status" value="1"/>
</dbReference>
<keyword evidence="3" id="KW-0444">Lipid biosynthesis</keyword>
<dbReference type="InterPro" id="IPR003758">
    <property type="entry name" value="LpxK"/>
</dbReference>
<name>A0A5J4R3U0_9ZZZZ</name>
<dbReference type="SUPFAM" id="SSF52540">
    <property type="entry name" value="P-loop containing nucleoside triphosphate hydrolases"/>
    <property type="match status" value="1"/>
</dbReference>
<evidence type="ECO:0000256" key="1">
    <source>
        <dbReference type="ARBA" id="ARBA00004870"/>
    </source>
</evidence>
<evidence type="ECO:0000256" key="3">
    <source>
        <dbReference type="ARBA" id="ARBA00022516"/>
    </source>
</evidence>
<evidence type="ECO:0000256" key="4">
    <source>
        <dbReference type="ARBA" id="ARBA00022556"/>
    </source>
</evidence>
<sequence length="370" mass="42540">MAKKYFFNIKTCLYPVSFLYEIGIYLRNKLFDWKVFHSKTYDIPIICIGNLAVGGTGKTPHTEYLIELLRDKFKVAVLSRGYRRKTKGYILADAESNAQSIGDEPYQIKKKYPEICVAIDENRRHGIERLVCLEPFSIDVILLDDAFQHRYVQPGISILLTDYHRLFCDDVLLPIGYLREPVSGKNRADMVIVTKCPKYLSSIDYDIIAKRLKISPCQQLYFSMFDYGDLIPVFPNVQTADKRKLENVTEDESILLVTGIASPVAIIEVLKSHTQNIDVLSFADHHDFSKPDIALIEKRFTNGGLGKRIIVTTEKDAARLICHPEMADEVKKQFYVLPVKVKFLKEQQNIFNENITNYVRKKIGERNSID</sequence>
<keyword evidence="7 11" id="KW-0418">Kinase</keyword>
<dbReference type="GO" id="GO:0009244">
    <property type="term" value="P:lipopolysaccharide core region biosynthetic process"/>
    <property type="evidence" value="ECO:0007669"/>
    <property type="project" value="TreeGrafter"/>
</dbReference>
<evidence type="ECO:0000256" key="9">
    <source>
        <dbReference type="ARBA" id="ARBA00023098"/>
    </source>
</evidence>
<organism evidence="11">
    <name type="scientific">termite gut metagenome</name>
    <dbReference type="NCBI Taxonomy" id="433724"/>
    <lineage>
        <taxon>unclassified sequences</taxon>
        <taxon>metagenomes</taxon>
        <taxon>organismal metagenomes</taxon>
    </lineage>
</organism>
<dbReference type="GO" id="GO:0009029">
    <property type="term" value="F:lipid-A 4'-kinase activity"/>
    <property type="evidence" value="ECO:0007669"/>
    <property type="project" value="UniProtKB-EC"/>
</dbReference>
<proteinExistence type="inferred from homology"/>
<accession>A0A5J4R3U0</accession>
<dbReference type="EMBL" id="SNRY01001827">
    <property type="protein sequence ID" value="KAA6328392.1"/>
    <property type="molecule type" value="Genomic_DNA"/>
</dbReference>
<gene>
    <name evidence="10" type="ORF">EZS27_022706</name>
    <name evidence="11" type="ORF">EZS27_022710</name>
</gene>
<dbReference type="InterPro" id="IPR027417">
    <property type="entry name" value="P-loop_NTPase"/>
</dbReference>
<dbReference type="PANTHER" id="PTHR42724:SF1">
    <property type="entry name" value="TETRAACYLDISACCHARIDE 4'-KINASE, MITOCHONDRIAL-RELATED"/>
    <property type="match status" value="1"/>
</dbReference>
<evidence type="ECO:0000256" key="6">
    <source>
        <dbReference type="ARBA" id="ARBA00022741"/>
    </source>
</evidence>
<dbReference type="EC" id="2.7.1.130" evidence="2"/>
<dbReference type="GO" id="GO:0005524">
    <property type="term" value="F:ATP binding"/>
    <property type="evidence" value="ECO:0007669"/>
    <property type="project" value="UniProtKB-KW"/>
</dbReference>
<dbReference type="GO" id="GO:0009245">
    <property type="term" value="P:lipid A biosynthetic process"/>
    <property type="evidence" value="ECO:0007669"/>
    <property type="project" value="UniProtKB-KW"/>
</dbReference>
<keyword evidence="5 11" id="KW-0808">Transferase</keyword>
<evidence type="ECO:0000313" key="11">
    <source>
        <dbReference type="EMBL" id="KAA6328392.1"/>
    </source>
</evidence>